<evidence type="ECO:0000313" key="1">
    <source>
        <dbReference type="EMBL" id="KAK9087584.1"/>
    </source>
</evidence>
<dbReference type="AlphaFoldDB" id="A0AAP0HHS4"/>
<accession>A0AAP0HHS4</accession>
<sequence>MGQAALWMDAQGSAVVLAKAFIWLRTSIGISFNNNNNNNIASVPNIGISFDYVYLWLTI</sequence>
<proteinExistence type="predicted"/>
<gene>
    <name evidence="1" type="ORF">Syun_029978</name>
</gene>
<keyword evidence="2" id="KW-1185">Reference proteome</keyword>
<comment type="caution">
    <text evidence="1">The sequence shown here is derived from an EMBL/GenBank/DDBJ whole genome shotgun (WGS) entry which is preliminary data.</text>
</comment>
<protein>
    <submittedName>
        <fullName evidence="1">Uncharacterized protein</fullName>
    </submittedName>
</protein>
<name>A0AAP0HHS4_9MAGN</name>
<dbReference type="Proteomes" id="UP001420932">
    <property type="component" value="Unassembled WGS sequence"/>
</dbReference>
<evidence type="ECO:0000313" key="2">
    <source>
        <dbReference type="Proteomes" id="UP001420932"/>
    </source>
</evidence>
<dbReference type="EMBL" id="JBBNAF010000013">
    <property type="protein sequence ID" value="KAK9087584.1"/>
    <property type="molecule type" value="Genomic_DNA"/>
</dbReference>
<organism evidence="1 2">
    <name type="scientific">Stephania yunnanensis</name>
    <dbReference type="NCBI Taxonomy" id="152371"/>
    <lineage>
        <taxon>Eukaryota</taxon>
        <taxon>Viridiplantae</taxon>
        <taxon>Streptophyta</taxon>
        <taxon>Embryophyta</taxon>
        <taxon>Tracheophyta</taxon>
        <taxon>Spermatophyta</taxon>
        <taxon>Magnoliopsida</taxon>
        <taxon>Ranunculales</taxon>
        <taxon>Menispermaceae</taxon>
        <taxon>Menispermoideae</taxon>
        <taxon>Cissampelideae</taxon>
        <taxon>Stephania</taxon>
    </lineage>
</organism>
<reference evidence="1 2" key="1">
    <citation type="submission" date="2024-01" db="EMBL/GenBank/DDBJ databases">
        <title>Genome assemblies of Stephania.</title>
        <authorList>
            <person name="Yang L."/>
        </authorList>
    </citation>
    <scope>NUCLEOTIDE SEQUENCE [LARGE SCALE GENOMIC DNA]</scope>
    <source>
        <strain evidence="1">YNDBR</strain>
        <tissue evidence="1">Leaf</tissue>
    </source>
</reference>